<dbReference type="InterPro" id="IPR000210">
    <property type="entry name" value="BTB/POZ_dom"/>
</dbReference>
<comment type="caution">
    <text evidence="2">The sequence shown here is derived from an EMBL/GenBank/DDBJ whole genome shotgun (WGS) entry which is preliminary data.</text>
</comment>
<dbReference type="SUPFAM" id="SSF54695">
    <property type="entry name" value="POZ domain"/>
    <property type="match status" value="1"/>
</dbReference>
<dbReference type="InterPro" id="IPR011333">
    <property type="entry name" value="SKP1/BTB/POZ_sf"/>
</dbReference>
<evidence type="ECO:0000313" key="3">
    <source>
        <dbReference type="Proteomes" id="UP000320762"/>
    </source>
</evidence>
<evidence type="ECO:0000259" key="1">
    <source>
        <dbReference type="PROSITE" id="PS50097"/>
    </source>
</evidence>
<sequence length="328" mass="36900">MSENSTRVEDLWFDDGSIVLNVGNRLFCVHKTILALHSGFFRDMVASAEPYPSEAFEGMPLVTLHDDDPRDMTHFLKAVYLPGYFLPPPSRTSLEIIEGVLRLAHKYDVPQLRRHALQHLAIAYPTDLDKLSDAAALSTYIYCPDADMVGTVQVIATLARETEALWLLPSLYNDVLYNAPAAVQSETTFLGRQRRLSSEDVAACLAGCDAMCTVEYPFDAFFSSTLGCGEMFCTVRRLLYFGSGKLNDATGTPLTRDPDWFDDPSSSMDVCDMCAREMRAYYKQWRAGVWQSYPQYFKLPAWEELLRMKCRDLELPAPMSNGDAASQD</sequence>
<keyword evidence="3" id="KW-1185">Reference proteome</keyword>
<evidence type="ECO:0000313" key="2">
    <source>
        <dbReference type="EMBL" id="TRM55416.1"/>
    </source>
</evidence>
<dbReference type="CDD" id="cd18186">
    <property type="entry name" value="BTB_POZ_ZBTB_KLHL-like"/>
    <property type="match status" value="1"/>
</dbReference>
<dbReference type="Proteomes" id="UP000320762">
    <property type="component" value="Unassembled WGS sequence"/>
</dbReference>
<organism evidence="2 3">
    <name type="scientific">Schizophyllum amplum</name>
    <dbReference type="NCBI Taxonomy" id="97359"/>
    <lineage>
        <taxon>Eukaryota</taxon>
        <taxon>Fungi</taxon>
        <taxon>Dikarya</taxon>
        <taxon>Basidiomycota</taxon>
        <taxon>Agaricomycotina</taxon>
        <taxon>Agaricomycetes</taxon>
        <taxon>Agaricomycetidae</taxon>
        <taxon>Agaricales</taxon>
        <taxon>Schizophyllaceae</taxon>
        <taxon>Schizophyllum</taxon>
    </lineage>
</organism>
<dbReference type="SMART" id="SM00225">
    <property type="entry name" value="BTB"/>
    <property type="match status" value="1"/>
</dbReference>
<accession>A0A550BSA5</accession>
<dbReference type="Pfam" id="PF00651">
    <property type="entry name" value="BTB"/>
    <property type="match status" value="1"/>
</dbReference>
<feature type="domain" description="BTB" evidence="1">
    <location>
        <begin position="16"/>
        <end position="88"/>
    </location>
</feature>
<dbReference type="OrthoDB" id="3036049at2759"/>
<name>A0A550BSA5_9AGAR</name>
<dbReference type="PROSITE" id="PS50097">
    <property type="entry name" value="BTB"/>
    <property type="match status" value="1"/>
</dbReference>
<proteinExistence type="predicted"/>
<gene>
    <name evidence="2" type="ORF">BD626DRAFT_444118</name>
</gene>
<dbReference type="Gene3D" id="3.30.710.10">
    <property type="entry name" value="Potassium Channel Kv1.1, Chain A"/>
    <property type="match status" value="1"/>
</dbReference>
<reference evidence="2 3" key="1">
    <citation type="journal article" date="2019" name="New Phytol.">
        <title>Comparative genomics reveals unique wood-decay strategies and fruiting body development in the Schizophyllaceae.</title>
        <authorList>
            <person name="Almasi E."/>
            <person name="Sahu N."/>
            <person name="Krizsan K."/>
            <person name="Balint B."/>
            <person name="Kovacs G.M."/>
            <person name="Kiss B."/>
            <person name="Cseklye J."/>
            <person name="Drula E."/>
            <person name="Henrissat B."/>
            <person name="Nagy I."/>
            <person name="Chovatia M."/>
            <person name="Adam C."/>
            <person name="LaButti K."/>
            <person name="Lipzen A."/>
            <person name="Riley R."/>
            <person name="Grigoriev I.V."/>
            <person name="Nagy L.G."/>
        </authorList>
    </citation>
    <scope>NUCLEOTIDE SEQUENCE [LARGE SCALE GENOMIC DNA]</scope>
    <source>
        <strain evidence="2 3">NL-1724</strain>
    </source>
</reference>
<dbReference type="AlphaFoldDB" id="A0A550BSA5"/>
<dbReference type="EMBL" id="VDMD01000151">
    <property type="protein sequence ID" value="TRM55416.1"/>
    <property type="molecule type" value="Genomic_DNA"/>
</dbReference>
<protein>
    <recommendedName>
        <fullName evidence="1">BTB domain-containing protein</fullName>
    </recommendedName>
</protein>